<evidence type="ECO:0000313" key="2">
    <source>
        <dbReference type="EMBL" id="RZC19772.1"/>
    </source>
</evidence>
<evidence type="ECO:0000256" key="1">
    <source>
        <dbReference type="SAM" id="SignalP"/>
    </source>
</evidence>
<keyword evidence="3" id="KW-1185">Reference proteome</keyword>
<keyword evidence="1" id="KW-0732">Signal</keyword>
<protein>
    <recommendedName>
        <fullName evidence="4">Thionin-like protein 2</fullName>
    </recommendedName>
</protein>
<accession>A0A445L906</accession>
<name>A0A445L906_GLYSO</name>
<comment type="caution">
    <text evidence="2">The sequence shown here is derived from an EMBL/GenBank/DDBJ whole genome shotgun (WGS) entry which is preliminary data.</text>
</comment>
<proteinExistence type="predicted"/>
<organism evidence="2 3">
    <name type="scientific">Glycine soja</name>
    <name type="common">Wild soybean</name>
    <dbReference type="NCBI Taxonomy" id="3848"/>
    <lineage>
        <taxon>Eukaryota</taxon>
        <taxon>Viridiplantae</taxon>
        <taxon>Streptophyta</taxon>
        <taxon>Embryophyta</taxon>
        <taxon>Tracheophyta</taxon>
        <taxon>Spermatophyta</taxon>
        <taxon>Magnoliopsida</taxon>
        <taxon>eudicotyledons</taxon>
        <taxon>Gunneridae</taxon>
        <taxon>Pentapetalae</taxon>
        <taxon>rosids</taxon>
        <taxon>fabids</taxon>
        <taxon>Fabales</taxon>
        <taxon>Fabaceae</taxon>
        <taxon>Papilionoideae</taxon>
        <taxon>50 kb inversion clade</taxon>
        <taxon>NPAAA clade</taxon>
        <taxon>indigoferoid/millettioid clade</taxon>
        <taxon>Phaseoleae</taxon>
        <taxon>Glycine</taxon>
        <taxon>Glycine subgen. Soja</taxon>
    </lineage>
</organism>
<gene>
    <name evidence="2" type="ORF">D0Y65_006564</name>
</gene>
<dbReference type="Proteomes" id="UP000289340">
    <property type="component" value="Chromosome 3"/>
</dbReference>
<reference evidence="2 3" key="1">
    <citation type="submission" date="2018-09" db="EMBL/GenBank/DDBJ databases">
        <title>A high-quality reference genome of wild soybean provides a powerful tool to mine soybean genomes.</title>
        <authorList>
            <person name="Xie M."/>
            <person name="Chung C.Y.L."/>
            <person name="Li M.-W."/>
            <person name="Wong F.-L."/>
            <person name="Chan T.-F."/>
            <person name="Lam H.-M."/>
        </authorList>
    </citation>
    <scope>NUCLEOTIDE SEQUENCE [LARGE SCALE GENOMIC DNA]</scope>
    <source>
        <strain evidence="3">cv. W05</strain>
        <tissue evidence="2">Hypocotyl of etiolated seedlings</tissue>
    </source>
</reference>
<evidence type="ECO:0008006" key="4">
    <source>
        <dbReference type="Google" id="ProtNLM"/>
    </source>
</evidence>
<dbReference type="EMBL" id="QZWG01000003">
    <property type="protein sequence ID" value="RZC19772.1"/>
    <property type="molecule type" value="Genomic_DNA"/>
</dbReference>
<sequence length="121" mass="13361">MINNEMKLIGVVIMVMLVIGFAKANFNSAFKQIGSNHVSSKPRLTCGPKCELSCLPYVFAFILYPICVAACMKQCRKTPINTIYNCLSGCDMVKSVPHNNEGRACVAYVVDSCLQQCEDKK</sequence>
<evidence type="ECO:0000313" key="3">
    <source>
        <dbReference type="Proteomes" id="UP000289340"/>
    </source>
</evidence>
<feature type="chain" id="PRO_5019068400" description="Thionin-like protein 2" evidence="1">
    <location>
        <begin position="25"/>
        <end position="121"/>
    </location>
</feature>
<feature type="signal peptide" evidence="1">
    <location>
        <begin position="1"/>
        <end position="24"/>
    </location>
</feature>
<dbReference type="AlphaFoldDB" id="A0A445L906"/>